<dbReference type="PANTHER" id="PTHR46825:SF9">
    <property type="entry name" value="BETA-LACTAMASE-RELATED DOMAIN-CONTAINING PROTEIN"/>
    <property type="match status" value="1"/>
</dbReference>
<dbReference type="RefSeq" id="WP_185062101.1">
    <property type="nucleotide sequence ID" value="NZ_BAABJP010000062.1"/>
</dbReference>
<comment type="caution">
    <text evidence="3">The sequence shown here is derived from an EMBL/GenBank/DDBJ whole genome shotgun (WGS) entry which is preliminary data.</text>
</comment>
<sequence length="247" mass="26117">MITRRKLLHTVALAGTCLAAGVGAASCAPTRSASTVGEHYGLGSMTDELTEFLDDRGFSGTVLLEHRGCTVVSAAYGHADHGKRPFADVVRDHVFTPAGMRDTIVVHPDTPGTPVAIRYASAGRPVRRAVTTGAGGYYTTVTDLVAFARALLGHRLLDERHTDEVIGGRNGVRGGRGGLYSYGCSTKTLEGHRVVEHNGGSPGANAWLRIYPDDGFTLAALCNVHERGSVDGVKPIVDKVQELITKA</sequence>
<keyword evidence="4" id="KW-1185">Reference proteome</keyword>
<name>A0ABP9RBD9_9PSEU</name>
<protein>
    <recommendedName>
        <fullName evidence="2">Beta-lactamase-related domain-containing protein</fullName>
    </recommendedName>
</protein>
<organism evidence="3 4">
    <name type="scientific">Pseudonocardia eucalypti</name>
    <dbReference type="NCBI Taxonomy" id="648755"/>
    <lineage>
        <taxon>Bacteria</taxon>
        <taxon>Bacillati</taxon>
        <taxon>Actinomycetota</taxon>
        <taxon>Actinomycetes</taxon>
        <taxon>Pseudonocardiales</taxon>
        <taxon>Pseudonocardiaceae</taxon>
        <taxon>Pseudonocardia</taxon>
    </lineage>
</organism>
<dbReference type="Proteomes" id="UP001428817">
    <property type="component" value="Unassembled WGS sequence"/>
</dbReference>
<proteinExistence type="predicted"/>
<dbReference type="PROSITE" id="PS51257">
    <property type="entry name" value="PROKAR_LIPOPROTEIN"/>
    <property type="match status" value="1"/>
</dbReference>
<reference evidence="4" key="1">
    <citation type="journal article" date="2019" name="Int. J. Syst. Evol. Microbiol.">
        <title>The Global Catalogue of Microorganisms (GCM) 10K type strain sequencing project: providing services to taxonomists for standard genome sequencing and annotation.</title>
        <authorList>
            <consortium name="The Broad Institute Genomics Platform"/>
            <consortium name="The Broad Institute Genome Sequencing Center for Infectious Disease"/>
            <person name="Wu L."/>
            <person name="Ma J."/>
        </authorList>
    </citation>
    <scope>NUCLEOTIDE SEQUENCE [LARGE SCALE GENOMIC DNA]</scope>
    <source>
        <strain evidence="4">JCM 18303</strain>
    </source>
</reference>
<dbReference type="PANTHER" id="PTHR46825">
    <property type="entry name" value="D-ALANYL-D-ALANINE-CARBOXYPEPTIDASE/ENDOPEPTIDASE AMPH"/>
    <property type="match status" value="1"/>
</dbReference>
<feature type="signal peptide" evidence="1">
    <location>
        <begin position="1"/>
        <end position="24"/>
    </location>
</feature>
<evidence type="ECO:0000259" key="2">
    <source>
        <dbReference type="Pfam" id="PF00144"/>
    </source>
</evidence>
<dbReference type="InterPro" id="IPR001466">
    <property type="entry name" value="Beta-lactam-related"/>
</dbReference>
<dbReference type="Gene3D" id="3.40.710.10">
    <property type="entry name" value="DD-peptidase/beta-lactamase superfamily"/>
    <property type="match status" value="1"/>
</dbReference>
<keyword evidence="1" id="KW-0732">Signal</keyword>
<gene>
    <name evidence="3" type="ORF">GCM10023321_78460</name>
</gene>
<accession>A0ABP9RBD9</accession>
<feature type="domain" description="Beta-lactamase-related" evidence="2">
    <location>
        <begin position="75"/>
        <end position="227"/>
    </location>
</feature>
<dbReference type="EMBL" id="BAABJP010000062">
    <property type="protein sequence ID" value="GAA5174497.1"/>
    <property type="molecule type" value="Genomic_DNA"/>
</dbReference>
<feature type="chain" id="PRO_5046461005" description="Beta-lactamase-related domain-containing protein" evidence="1">
    <location>
        <begin position="25"/>
        <end position="247"/>
    </location>
</feature>
<evidence type="ECO:0000256" key="1">
    <source>
        <dbReference type="SAM" id="SignalP"/>
    </source>
</evidence>
<evidence type="ECO:0000313" key="4">
    <source>
        <dbReference type="Proteomes" id="UP001428817"/>
    </source>
</evidence>
<dbReference type="InterPro" id="IPR006311">
    <property type="entry name" value="TAT_signal"/>
</dbReference>
<dbReference type="SUPFAM" id="SSF56601">
    <property type="entry name" value="beta-lactamase/transpeptidase-like"/>
    <property type="match status" value="1"/>
</dbReference>
<dbReference type="InterPro" id="IPR012338">
    <property type="entry name" value="Beta-lactam/transpept-like"/>
</dbReference>
<dbReference type="Pfam" id="PF00144">
    <property type="entry name" value="Beta-lactamase"/>
    <property type="match status" value="1"/>
</dbReference>
<evidence type="ECO:0000313" key="3">
    <source>
        <dbReference type="EMBL" id="GAA5174497.1"/>
    </source>
</evidence>
<dbReference type="PROSITE" id="PS51318">
    <property type="entry name" value="TAT"/>
    <property type="match status" value="1"/>
</dbReference>
<dbReference type="InterPro" id="IPR050491">
    <property type="entry name" value="AmpC-like"/>
</dbReference>